<dbReference type="EMBL" id="QLMK01000014">
    <property type="protein sequence ID" value="RAK26403.1"/>
    <property type="molecule type" value="Genomic_DNA"/>
</dbReference>
<dbReference type="AlphaFoldDB" id="A0A364JSY1"/>
<keyword evidence="2" id="KW-1185">Reference proteome</keyword>
<comment type="caution">
    <text evidence="1">The sequence shown here is derived from an EMBL/GenBank/DDBJ whole genome shotgun (WGS) entry which is preliminary data.</text>
</comment>
<dbReference type="Proteomes" id="UP000249453">
    <property type="component" value="Unassembled WGS sequence"/>
</dbReference>
<sequence>MSERAYTLSELDALRSVVENKWLFGTYGRQLHESGISISRSYHKDEKAVCVEQLVRTHMIAGHTAEDLLQSEVAT</sequence>
<evidence type="ECO:0000313" key="2">
    <source>
        <dbReference type="Proteomes" id="UP000249453"/>
    </source>
</evidence>
<evidence type="ECO:0000313" key="1">
    <source>
        <dbReference type="EMBL" id="RAK26403.1"/>
    </source>
</evidence>
<proteinExistence type="predicted"/>
<gene>
    <name evidence="1" type="ORF">C7374_11489</name>
</gene>
<dbReference type="RefSeq" id="WP_111576114.1">
    <property type="nucleotide sequence ID" value="NZ_JBHEEY010000010.1"/>
</dbReference>
<organism evidence="1 2">
    <name type="scientific">Falsochrobactrum ovis</name>
    <dbReference type="NCBI Taxonomy" id="1293442"/>
    <lineage>
        <taxon>Bacteria</taxon>
        <taxon>Pseudomonadati</taxon>
        <taxon>Pseudomonadota</taxon>
        <taxon>Alphaproteobacteria</taxon>
        <taxon>Hyphomicrobiales</taxon>
        <taxon>Brucellaceae</taxon>
        <taxon>Falsochrobactrum</taxon>
    </lineage>
</organism>
<protein>
    <submittedName>
        <fullName evidence="1">Uncharacterized protein</fullName>
    </submittedName>
</protein>
<reference evidence="1 2" key="1">
    <citation type="submission" date="2018-06" db="EMBL/GenBank/DDBJ databases">
        <title>Genomic Encyclopedia of Type Strains, Phase IV (KMG-IV): sequencing the most valuable type-strain genomes for metagenomic binning, comparative biology and taxonomic classification.</title>
        <authorList>
            <person name="Goeker M."/>
        </authorList>
    </citation>
    <scope>NUCLEOTIDE SEQUENCE [LARGE SCALE GENOMIC DNA]</scope>
    <source>
        <strain evidence="1 2">DSM 26720</strain>
    </source>
</reference>
<accession>A0A364JSY1</accession>
<name>A0A364JSY1_9HYPH</name>